<gene>
    <name evidence="3" type="ORF">VL23_17380</name>
</gene>
<protein>
    <submittedName>
        <fullName evidence="3">Uncharacterized protein</fullName>
    </submittedName>
</protein>
<dbReference type="PANTHER" id="PTHR32182">
    <property type="entry name" value="DNA REPLICATION AND REPAIR PROTEIN RECF"/>
    <property type="match status" value="1"/>
</dbReference>
<sequence>MKKLVMISMVQYFLYERTDLEIGHNTAFLGPNGTGKTALLDAFQIVILAADGNRTHYNASGEGKRRARTLRDYCLGVYGQTDDKRYRNAANTYINLVFRDQETNYPVTIGASFSADQASPEATLNGLYVLPGIALTSKMHVEVQDGKEVTIPWRRFQHIIADECRAVGTTAEITKNRQTFLRHVFVGNLASPGERPNTKSIQTSFARSLKLNQDVADLNEVLRDNLVEEHLTDVALFKARLLQFRDLRELVRIVQERIDRVSEIAAKYSLVLRERTAATNVQALGAVYETERVAENLSATQDKVDELTGELSAKQDALKEAELAVELHEAARDRALQARDRDPDYAKQASTAAHLSDLERSHGEKASELSAMVAAATSAVAQAGRLPDLGDAQEVFEAALAQLLALPVNDEHAPLPAEQLRSVATALEKTSHCARRAATAAEQAAKSALDARREAKSTLERAQQGLRKLREPVSELRRLLHEHGITATPVADLVSIKDPTWQPALEAFLTSHADALLVAGGREQELRAIDVYRKHGPRLGLWRVKLAMPSRGHPWQSRSAGRFAANLIEGDVEAVRYLQGVLGQLTLASSSEQLLDSARAISKEGMVSTGGSIELRERPKQLIIGRVDSSQLQEEASRELAEAERVYGLAQANAIALGAAANRLGLYASADETFGHLNRLFSSVRGSLSVVEQMRERLAAVRSGELDKLEGALALASERRDLARRQVTALSSEVGGLTQKLNQATQAVRGLEGLLESAQANEKLLRTAPLYDANEVERHRARYDARLGEDVDAKQTACRTRVDRANDAASEADHEGWSSFCQYAADFALQNHDLTKQQWQQVHAFAVDEKQRLEGLELIQRKEEAEQAYQAAVDVFRTDVAQTLLEGFDAVSSQIDGLNDILRSAPEFSNGERYQFVHSPIEQHRALYNFLLQVKKHGEEGVDLFKETEKVPEEFRLLVEGDADSPLLHATSPLNDHRRFFSYDVKIFHNGISIGLLSKRFGPGSGGEHRTPLYVIFGAALAAAYGKSKTAQTPGGLIMLDEAFEKMDAQNVRATAEYLNALGLQMILAGPEADQPKMSSFLDIYYDMARHGSDQIQLTKNVVLDEAKELLRSDNYLLYPELLETEMARLISGASDAG</sequence>
<reference evidence="3 4" key="1">
    <citation type="journal article" date="2015" name="Antimicrob. Agents Chemother.">
        <title>Whole-Genome Sequencing Identifies Emergence of a Quinolone Resistance Mutation in a Case of Stenotrophomonas maltophilia Bacteremia.</title>
        <authorList>
            <person name="Pak T.R."/>
            <person name="Altman D.R."/>
            <person name="Attie O."/>
            <person name="Sebra R."/>
            <person name="Hamula C.L."/>
            <person name="Lewis M."/>
            <person name="Deikus G."/>
            <person name="Newman L.C."/>
            <person name="Fang G."/>
            <person name="Hand J."/>
            <person name="Papel G."/>
            <person name="Wallach F."/>
            <person name="Schadt E.E."/>
            <person name="Huprikar S."/>
            <person name="van Bakel H."/>
            <person name="Kasarskis A."/>
            <person name="Bashir A."/>
        </authorList>
    </citation>
    <scope>NUCLEOTIDE SEQUENCE [LARGE SCALE GENOMIC DNA]</scope>
    <source>
        <strain evidence="3 4">ISMMS6</strain>
    </source>
</reference>
<feature type="region of interest" description="Disordered" evidence="2">
    <location>
        <begin position="336"/>
        <end position="364"/>
    </location>
</feature>
<dbReference type="Pfam" id="PF13555">
    <property type="entry name" value="AAA_29"/>
    <property type="match status" value="1"/>
</dbReference>
<name>A0AB34TF52_STEMA</name>
<dbReference type="SUPFAM" id="SSF52540">
    <property type="entry name" value="P-loop containing nucleoside triphosphate hydrolases"/>
    <property type="match status" value="1"/>
</dbReference>
<feature type="coiled-coil region" evidence="1">
    <location>
        <begin position="706"/>
        <end position="761"/>
    </location>
</feature>
<evidence type="ECO:0000256" key="1">
    <source>
        <dbReference type="SAM" id="Coils"/>
    </source>
</evidence>
<organism evidence="3 4">
    <name type="scientific">Stenotrophomonas maltophilia</name>
    <name type="common">Pseudomonas maltophilia</name>
    <name type="synonym">Xanthomonas maltophilia</name>
    <dbReference type="NCBI Taxonomy" id="40324"/>
    <lineage>
        <taxon>Bacteria</taxon>
        <taxon>Pseudomonadati</taxon>
        <taxon>Pseudomonadota</taxon>
        <taxon>Gammaproteobacteria</taxon>
        <taxon>Lysobacterales</taxon>
        <taxon>Lysobacteraceae</taxon>
        <taxon>Stenotrophomonas</taxon>
        <taxon>Stenotrophomonas maltophilia group</taxon>
    </lineage>
</organism>
<keyword evidence="1" id="KW-0175">Coiled coil</keyword>
<evidence type="ECO:0000256" key="2">
    <source>
        <dbReference type="SAM" id="MobiDB-lite"/>
    </source>
</evidence>
<dbReference type="RefSeq" id="WP_053462860.1">
    <property type="nucleotide sequence ID" value="NZ_JZIW01000008.1"/>
</dbReference>
<dbReference type="Pfam" id="PF13558">
    <property type="entry name" value="SbcC_Walker_B"/>
    <property type="match status" value="1"/>
</dbReference>
<dbReference type="AlphaFoldDB" id="A0AB34TF52"/>
<evidence type="ECO:0000313" key="3">
    <source>
        <dbReference type="EMBL" id="KOO76323.1"/>
    </source>
</evidence>
<dbReference type="Gene3D" id="3.40.50.300">
    <property type="entry name" value="P-loop containing nucleotide triphosphate hydrolases"/>
    <property type="match status" value="1"/>
</dbReference>
<feature type="compositionally biased region" description="Basic and acidic residues" evidence="2">
    <location>
        <begin position="336"/>
        <end position="345"/>
    </location>
</feature>
<dbReference type="PANTHER" id="PTHR32182:SF0">
    <property type="entry name" value="DNA REPLICATION AND REPAIR PROTEIN RECF"/>
    <property type="match status" value="1"/>
</dbReference>
<dbReference type="EMBL" id="JZIW01000008">
    <property type="protein sequence ID" value="KOO76323.1"/>
    <property type="molecule type" value="Genomic_DNA"/>
</dbReference>
<accession>A0AB34TF52</accession>
<dbReference type="InterPro" id="IPR027417">
    <property type="entry name" value="P-loop_NTPase"/>
</dbReference>
<proteinExistence type="predicted"/>
<dbReference type="GO" id="GO:0006302">
    <property type="term" value="P:double-strand break repair"/>
    <property type="evidence" value="ECO:0007669"/>
    <property type="project" value="TreeGrafter"/>
</dbReference>
<evidence type="ECO:0000313" key="4">
    <source>
        <dbReference type="Proteomes" id="UP000037632"/>
    </source>
</evidence>
<comment type="caution">
    <text evidence="3">The sequence shown here is derived from an EMBL/GenBank/DDBJ whole genome shotgun (WGS) entry which is preliminary data.</text>
</comment>
<dbReference type="GO" id="GO:0000731">
    <property type="term" value="P:DNA synthesis involved in DNA repair"/>
    <property type="evidence" value="ECO:0007669"/>
    <property type="project" value="TreeGrafter"/>
</dbReference>
<dbReference type="Proteomes" id="UP000037632">
    <property type="component" value="Unassembled WGS sequence"/>
</dbReference>